<dbReference type="Proteomes" id="UP000049685">
    <property type="component" value="Unassembled WGS sequence"/>
</dbReference>
<evidence type="ECO:0000256" key="1">
    <source>
        <dbReference type="ARBA" id="ARBA00022801"/>
    </source>
</evidence>
<dbReference type="PANTHER" id="PTHR30404:SF0">
    <property type="entry name" value="N-ACETYLMURAMOYL-L-ALANINE AMIDASE AMIC"/>
    <property type="match status" value="1"/>
</dbReference>
<dbReference type="GO" id="GO:0008745">
    <property type="term" value="F:N-acetylmuramoyl-L-alanine amidase activity"/>
    <property type="evidence" value="ECO:0007669"/>
    <property type="project" value="UniProtKB-EC"/>
</dbReference>
<dbReference type="AlphaFoldDB" id="A0A9P1L152"/>
<dbReference type="GO" id="GO:0030288">
    <property type="term" value="C:outer membrane-bounded periplasmic space"/>
    <property type="evidence" value="ECO:0007669"/>
    <property type="project" value="TreeGrafter"/>
</dbReference>
<reference evidence="4" key="1">
    <citation type="submission" date="2015-01" db="EMBL/GenBank/DDBJ databases">
        <authorList>
            <person name="Aslett A.Martin."/>
            <person name="De Silva Nishadi"/>
        </authorList>
    </citation>
    <scope>NUCLEOTIDE SEQUENCE [LARGE SCALE GENOMIC DNA]</scope>
    <source>
        <strain evidence="4">UMC4404</strain>
    </source>
</reference>
<dbReference type="InterPro" id="IPR002508">
    <property type="entry name" value="MurNAc-LAA_cat"/>
</dbReference>
<feature type="domain" description="MurNAc-LAA" evidence="2">
    <location>
        <begin position="63"/>
        <end position="172"/>
    </location>
</feature>
<evidence type="ECO:0000259" key="2">
    <source>
        <dbReference type="SMART" id="SM00646"/>
    </source>
</evidence>
<name>A0A9P1L152_PARSO</name>
<dbReference type="EC" id="3.5.1.28" evidence="3"/>
<comment type="caution">
    <text evidence="3">The sequence shown here is derived from an EMBL/GenBank/DDBJ whole genome shotgun (WGS) entry which is preliminary data.</text>
</comment>
<dbReference type="RefSeq" id="WP_057558940.1">
    <property type="nucleotide sequence ID" value="NZ_CDNY01000004.1"/>
</dbReference>
<dbReference type="InterPro" id="IPR050695">
    <property type="entry name" value="N-acetylmuramoyl_amidase_3"/>
</dbReference>
<sequence length="315" mass="35523">MKINMTDAGHGGYDSGAPGLHGCLEKNIVLEVANKVNDYLKTQDIKNINTRSTDVFVTLNDRTNEANRLGVNSFVSIHCNSSDNPEAHGLEIFCYKLKYRQLADSILEELKKENLYTQLREGGVKEDNLHVVRETNMPACLVELGFITNEKDYNLIMSNKDIFAKAIAKGICKFNGVSWKDSFNIPSTKNIDVTYQVYVNGKWLPNVTNLNDYAGIFGKPIQAVYSSLNEGSIRYRVHTVNGTWLPWVTNRDDYAGIFGENIDALEMQLIGLDNYSIQYKAYVGGRWLPWVTDLTDYAGIYGRPIEGIQIQVIKK</sequence>
<keyword evidence="1 3" id="KW-0378">Hydrolase</keyword>
<protein>
    <submittedName>
        <fullName evidence="3">Sporulation-specific N-acetylmuramoyl-L-alanine amidase CwlC</fullName>
        <ecNumber evidence="3">3.5.1.28</ecNumber>
    </submittedName>
</protein>
<dbReference type="Gene3D" id="3.40.630.40">
    <property type="entry name" value="Zn-dependent exopeptidases"/>
    <property type="match status" value="1"/>
</dbReference>
<dbReference type="Pfam" id="PF01520">
    <property type="entry name" value="Amidase_3"/>
    <property type="match status" value="1"/>
</dbReference>
<dbReference type="SUPFAM" id="SSF53187">
    <property type="entry name" value="Zn-dependent exopeptidases"/>
    <property type="match status" value="1"/>
</dbReference>
<dbReference type="CDD" id="cd02696">
    <property type="entry name" value="MurNAc-LAA"/>
    <property type="match status" value="1"/>
</dbReference>
<accession>A0A9P1L152</accession>
<dbReference type="GO" id="GO:0009253">
    <property type="term" value="P:peptidoglycan catabolic process"/>
    <property type="evidence" value="ECO:0007669"/>
    <property type="project" value="InterPro"/>
</dbReference>
<dbReference type="SMART" id="SM00646">
    <property type="entry name" value="Ami_3"/>
    <property type="match status" value="1"/>
</dbReference>
<evidence type="ECO:0000313" key="3">
    <source>
        <dbReference type="EMBL" id="CEN31432.1"/>
    </source>
</evidence>
<dbReference type="EMBL" id="CDNY01000004">
    <property type="protein sequence ID" value="CEN31432.1"/>
    <property type="molecule type" value="Genomic_DNA"/>
</dbReference>
<proteinExistence type="predicted"/>
<organism evidence="3 4">
    <name type="scientific">Paraclostridium sordellii</name>
    <name type="common">Clostridium sordellii</name>
    <dbReference type="NCBI Taxonomy" id="1505"/>
    <lineage>
        <taxon>Bacteria</taxon>
        <taxon>Bacillati</taxon>
        <taxon>Bacillota</taxon>
        <taxon>Clostridia</taxon>
        <taxon>Peptostreptococcales</taxon>
        <taxon>Peptostreptococcaceae</taxon>
        <taxon>Paraclostridium</taxon>
    </lineage>
</organism>
<evidence type="ECO:0000313" key="4">
    <source>
        <dbReference type="Proteomes" id="UP000049685"/>
    </source>
</evidence>
<gene>
    <name evidence="3" type="primary">cwlC1_4</name>
    <name evidence="3" type="ORF">UMC4404_33061</name>
</gene>
<dbReference type="PANTHER" id="PTHR30404">
    <property type="entry name" value="N-ACETYLMURAMOYL-L-ALANINE AMIDASE"/>
    <property type="match status" value="1"/>
</dbReference>